<feature type="domain" description="NAD-dependent epimerase/dehydratase" evidence="1">
    <location>
        <begin position="5"/>
        <end position="230"/>
    </location>
</feature>
<comment type="caution">
    <text evidence="2">The sequence shown here is derived from an EMBL/GenBank/DDBJ whole genome shotgun (WGS) entry which is preliminary data.</text>
</comment>
<dbReference type="InterPro" id="IPR001509">
    <property type="entry name" value="Epimerase_deHydtase"/>
</dbReference>
<dbReference type="InterPro" id="IPR036291">
    <property type="entry name" value="NAD(P)-bd_dom_sf"/>
</dbReference>
<sequence>MTTKALVTGATGFLGRHAALRLAQMGWDVSGMGRSRESGAQLNRNGIRFVPADMRDADRVMQACEGQDYVFHCAALSSPWGDYEEFYGSNVLATRHIIEGCRRHDVRRLIHISTPSIYFNYRPRFLIRESEPLPARPANAYAATKLLAEREVMQTCREGLPALILRPRAIFGPLDRTLFPRLLKANGKLGVPLLGGGQARIDLTYVDNVVDAMLLGCSAAPAALGQAYNISNGEPLPFREVVEKLFALLDIPLRTRSIPYGAAYGIAGLLELAYRVLPLRGEPLLTRYTVGSVAIPHTLDITLAREKLGYTPSVSVWDGLQRFADWWVAQA</sequence>
<keyword evidence="3" id="KW-1185">Reference proteome</keyword>
<dbReference type="Proteomes" id="UP001580407">
    <property type="component" value="Unassembled WGS sequence"/>
</dbReference>
<dbReference type="PANTHER" id="PTHR43245">
    <property type="entry name" value="BIFUNCTIONAL POLYMYXIN RESISTANCE PROTEIN ARNA"/>
    <property type="match status" value="1"/>
</dbReference>
<evidence type="ECO:0000259" key="1">
    <source>
        <dbReference type="Pfam" id="PF01370"/>
    </source>
</evidence>
<dbReference type="EMBL" id="JBHILM010000009">
    <property type="protein sequence ID" value="MFB5681309.1"/>
    <property type="molecule type" value="Genomic_DNA"/>
</dbReference>
<protein>
    <submittedName>
        <fullName evidence="2">NAD-dependent epimerase/dehydratase family protein</fullName>
    </submittedName>
</protein>
<dbReference type="Gene3D" id="3.40.50.720">
    <property type="entry name" value="NAD(P)-binding Rossmann-like Domain"/>
    <property type="match status" value="1"/>
</dbReference>
<organism evidence="2 3">
    <name type="scientific">Paenibacillus terreus</name>
    <dbReference type="NCBI Taxonomy" id="1387834"/>
    <lineage>
        <taxon>Bacteria</taxon>
        <taxon>Bacillati</taxon>
        <taxon>Bacillota</taxon>
        <taxon>Bacilli</taxon>
        <taxon>Bacillales</taxon>
        <taxon>Paenibacillaceae</taxon>
        <taxon>Paenibacillus</taxon>
    </lineage>
</organism>
<name>A0ABV5B8V8_9BACL</name>
<evidence type="ECO:0000313" key="3">
    <source>
        <dbReference type="Proteomes" id="UP001580407"/>
    </source>
</evidence>
<evidence type="ECO:0000313" key="2">
    <source>
        <dbReference type="EMBL" id="MFB5681309.1"/>
    </source>
</evidence>
<proteinExistence type="predicted"/>
<dbReference type="SUPFAM" id="SSF51735">
    <property type="entry name" value="NAD(P)-binding Rossmann-fold domains"/>
    <property type="match status" value="1"/>
</dbReference>
<gene>
    <name evidence="2" type="ORF">ACE3NQ_10340</name>
</gene>
<reference evidence="2 3" key="1">
    <citation type="submission" date="2024-09" db="EMBL/GenBank/DDBJ databases">
        <authorList>
            <person name="Ruan L."/>
        </authorList>
    </citation>
    <scope>NUCLEOTIDE SEQUENCE [LARGE SCALE GENOMIC DNA]</scope>
    <source>
        <strain evidence="2 3">D33</strain>
    </source>
</reference>
<dbReference type="RefSeq" id="WP_375525094.1">
    <property type="nucleotide sequence ID" value="NZ_JBHILM010000009.1"/>
</dbReference>
<dbReference type="PANTHER" id="PTHR43245:SF24">
    <property type="entry name" value="DEHYDROGENASE"/>
    <property type="match status" value="1"/>
</dbReference>
<dbReference type="InterPro" id="IPR050177">
    <property type="entry name" value="Lipid_A_modif_metabolic_enz"/>
</dbReference>
<dbReference type="Pfam" id="PF01370">
    <property type="entry name" value="Epimerase"/>
    <property type="match status" value="1"/>
</dbReference>
<accession>A0ABV5B8V8</accession>